<feature type="region of interest" description="Disordered" evidence="1">
    <location>
        <begin position="30"/>
        <end position="56"/>
    </location>
</feature>
<protein>
    <recommendedName>
        <fullName evidence="5">DUF4349 domain-containing protein</fullName>
    </recommendedName>
</protein>
<keyword evidence="2" id="KW-0732">Signal</keyword>
<dbReference type="Proteomes" id="UP001239462">
    <property type="component" value="Unassembled WGS sequence"/>
</dbReference>
<evidence type="ECO:0000256" key="1">
    <source>
        <dbReference type="SAM" id="MobiDB-lite"/>
    </source>
</evidence>
<evidence type="ECO:0008006" key="5">
    <source>
        <dbReference type="Google" id="ProtNLM"/>
    </source>
</evidence>
<dbReference type="EMBL" id="JASZZN010000006">
    <property type="protein sequence ID" value="MDM4015820.1"/>
    <property type="molecule type" value="Genomic_DNA"/>
</dbReference>
<evidence type="ECO:0000313" key="3">
    <source>
        <dbReference type="EMBL" id="MDM4015820.1"/>
    </source>
</evidence>
<name>A0ABT7PH57_9BACT</name>
<gene>
    <name evidence="3" type="ORF">QTN89_10295</name>
</gene>
<feature type="signal peptide" evidence="2">
    <location>
        <begin position="1"/>
        <end position="26"/>
    </location>
</feature>
<evidence type="ECO:0000313" key="4">
    <source>
        <dbReference type="Proteomes" id="UP001239462"/>
    </source>
</evidence>
<organism evidence="3 4">
    <name type="scientific">Roseiconus lacunae</name>
    <dbReference type="NCBI Taxonomy" id="2605694"/>
    <lineage>
        <taxon>Bacteria</taxon>
        <taxon>Pseudomonadati</taxon>
        <taxon>Planctomycetota</taxon>
        <taxon>Planctomycetia</taxon>
        <taxon>Pirellulales</taxon>
        <taxon>Pirellulaceae</taxon>
        <taxon>Roseiconus</taxon>
    </lineage>
</organism>
<sequence>MRNQTLTLLLAIAAIPLLIGCSFDDAARDHQRTNTPDVRVSESASQPASQSKETEVDNAVAPFVLHPSHTGSPRPLAGEGPGVRAIQIDQLPSISPPETVFVAQYGVDHYGGPLGNETGDETTPPNVTDLDDAPEISFRSPPPTAPEAPAANYVTVDRDALDALQASIDDIRHNMATKDDVIDIREDIAKLRKLIIQYQTADGQTKTAAVPVDSAGNGEIDLPDDAIVTTIGGLPVASDPATGASYVETYSTPAADQCYIDPATGNRVCPMARVTVTDTPLVTTRRYESPGQFHATTTQTSNGNRFRVRVQSGPTGPVRRVLGRLFGG</sequence>
<accession>A0ABT7PH57</accession>
<dbReference type="RefSeq" id="WP_289163344.1">
    <property type="nucleotide sequence ID" value="NZ_JASZZN010000006.1"/>
</dbReference>
<keyword evidence="4" id="KW-1185">Reference proteome</keyword>
<feature type="compositionally biased region" description="Polar residues" evidence="1">
    <location>
        <begin position="42"/>
        <end position="51"/>
    </location>
</feature>
<evidence type="ECO:0000256" key="2">
    <source>
        <dbReference type="SAM" id="SignalP"/>
    </source>
</evidence>
<dbReference type="PROSITE" id="PS51257">
    <property type="entry name" value="PROKAR_LIPOPROTEIN"/>
    <property type="match status" value="1"/>
</dbReference>
<comment type="caution">
    <text evidence="3">The sequence shown here is derived from an EMBL/GenBank/DDBJ whole genome shotgun (WGS) entry which is preliminary data.</text>
</comment>
<feature type="chain" id="PRO_5046665629" description="DUF4349 domain-containing protein" evidence="2">
    <location>
        <begin position="27"/>
        <end position="328"/>
    </location>
</feature>
<proteinExistence type="predicted"/>
<reference evidence="3 4" key="1">
    <citation type="submission" date="2023-06" db="EMBL/GenBank/DDBJ databases">
        <title>Roseiconus lacunae JC819 isolated from Gulf of Mannar region, Tamil Nadu.</title>
        <authorList>
            <person name="Pk S."/>
            <person name="Ch S."/>
            <person name="Ch V.R."/>
        </authorList>
    </citation>
    <scope>NUCLEOTIDE SEQUENCE [LARGE SCALE GENOMIC DNA]</scope>
    <source>
        <strain evidence="3 4">JC819</strain>
    </source>
</reference>